<proteinExistence type="inferred from homology"/>
<keyword evidence="9" id="KW-1185">Reference proteome</keyword>
<gene>
    <name evidence="8" type="ORF">B0H15DRAFT_1021062</name>
</gene>
<protein>
    <recommendedName>
        <fullName evidence="2">carboxypeptidase C</fullName>
        <ecNumber evidence="2">3.4.16.5</ecNumber>
    </recommendedName>
</protein>
<feature type="transmembrane region" description="Helical" evidence="7">
    <location>
        <begin position="29"/>
        <end position="49"/>
    </location>
</feature>
<dbReference type="GO" id="GO:0004185">
    <property type="term" value="F:serine-type carboxypeptidase activity"/>
    <property type="evidence" value="ECO:0007669"/>
    <property type="project" value="UniProtKB-EC"/>
</dbReference>
<dbReference type="Proteomes" id="UP001222325">
    <property type="component" value="Unassembled WGS sequence"/>
</dbReference>
<dbReference type="InterPro" id="IPR029058">
    <property type="entry name" value="AB_hydrolase_fold"/>
</dbReference>
<dbReference type="GO" id="GO:0000324">
    <property type="term" value="C:fungal-type vacuole"/>
    <property type="evidence" value="ECO:0007669"/>
    <property type="project" value="TreeGrafter"/>
</dbReference>
<evidence type="ECO:0000256" key="5">
    <source>
        <dbReference type="ARBA" id="ARBA00022801"/>
    </source>
</evidence>
<evidence type="ECO:0000256" key="6">
    <source>
        <dbReference type="ARBA" id="ARBA00023180"/>
    </source>
</evidence>
<evidence type="ECO:0000256" key="7">
    <source>
        <dbReference type="SAM" id="Phobius"/>
    </source>
</evidence>
<evidence type="ECO:0000256" key="3">
    <source>
        <dbReference type="ARBA" id="ARBA00022645"/>
    </source>
</evidence>
<keyword evidence="7" id="KW-0812">Transmembrane</keyword>
<comment type="caution">
    <text evidence="8">The sequence shown here is derived from an EMBL/GenBank/DDBJ whole genome shotgun (WGS) entry which is preliminary data.</text>
</comment>
<comment type="similarity">
    <text evidence="1">Belongs to the peptidase S10 family.</text>
</comment>
<dbReference type="PRINTS" id="PR00724">
    <property type="entry name" value="CRBOXYPTASEC"/>
</dbReference>
<reference evidence="8" key="1">
    <citation type="submission" date="2023-03" db="EMBL/GenBank/DDBJ databases">
        <title>Massive genome expansion in bonnet fungi (Mycena s.s.) driven by repeated elements and novel gene families across ecological guilds.</title>
        <authorList>
            <consortium name="Lawrence Berkeley National Laboratory"/>
            <person name="Harder C.B."/>
            <person name="Miyauchi S."/>
            <person name="Viragh M."/>
            <person name="Kuo A."/>
            <person name="Thoen E."/>
            <person name="Andreopoulos B."/>
            <person name="Lu D."/>
            <person name="Skrede I."/>
            <person name="Drula E."/>
            <person name="Henrissat B."/>
            <person name="Morin E."/>
            <person name="Kohler A."/>
            <person name="Barry K."/>
            <person name="LaButti K."/>
            <person name="Morin E."/>
            <person name="Salamov A."/>
            <person name="Lipzen A."/>
            <person name="Mereny Z."/>
            <person name="Hegedus B."/>
            <person name="Baldrian P."/>
            <person name="Stursova M."/>
            <person name="Weitz H."/>
            <person name="Taylor A."/>
            <person name="Grigoriev I.V."/>
            <person name="Nagy L.G."/>
            <person name="Martin F."/>
            <person name="Kauserud H."/>
        </authorList>
    </citation>
    <scope>NUCLEOTIDE SEQUENCE</scope>
    <source>
        <strain evidence="8">CBHHK173m</strain>
    </source>
</reference>
<keyword evidence="3" id="KW-0121">Carboxypeptidase</keyword>
<dbReference type="PANTHER" id="PTHR11802">
    <property type="entry name" value="SERINE PROTEASE FAMILY S10 SERINE CARBOXYPEPTIDASE"/>
    <property type="match status" value="1"/>
</dbReference>
<keyword evidence="4" id="KW-0645">Protease</keyword>
<dbReference type="GO" id="GO:0006508">
    <property type="term" value="P:proteolysis"/>
    <property type="evidence" value="ECO:0007669"/>
    <property type="project" value="UniProtKB-KW"/>
</dbReference>
<dbReference type="AlphaFoldDB" id="A0AAD6UBH2"/>
<dbReference type="Pfam" id="PF00450">
    <property type="entry name" value="Peptidase_S10"/>
    <property type="match status" value="1"/>
</dbReference>
<name>A0AAD6UBH2_9AGAR</name>
<sequence length="498" mass="54694">MTKALHPLSAHGNQSICLVRQPPSWRSSVTLVSAVLLFSVLASVVFVAFPMPFTGVVSEPFYYTVTKPLRLCANSSTVSHSGYIGLKGDTEVDPKRSYFWYFEAEETPAYAPIILTIGGGPGTSGLNNAMMGQSACLVKEEGLVANPNRWTEKHNLIVLDHPIGVGYSYGTHINNSRAAAYDVYDFLQKFFVLFPQLSGNKFVISGGSYGGVYVPNIATVIHEQNQLLSRGKGRRGAVPIALDALILSNPFTNPEAHFRWLLQYRCMDHHVYNATDCMRLYAELPACLDSVAMALQHPSVANRVAAAKLCYERMNAPDTHGTVHEDIRRKCTPASDTPGACRPQVGWMNTVFNDAHVKRQLGVPASIKFTGLNKEVNAEFLAAGDLIQAHHLMYPPLLAAGIRLLHYIGMQDSNCPWPGIFSFLKLLETPFQDEFIAVEDRPWPTTDVGTVRAAGPGAGNMTMILLAEAGHFTVGDQPALAKRIVETWIANRAWFETD</sequence>
<evidence type="ECO:0000256" key="1">
    <source>
        <dbReference type="ARBA" id="ARBA00009431"/>
    </source>
</evidence>
<dbReference type="Gene3D" id="3.40.50.1820">
    <property type="entry name" value="alpha/beta hydrolase"/>
    <property type="match status" value="1"/>
</dbReference>
<dbReference type="EC" id="3.4.16.5" evidence="2"/>
<keyword evidence="7" id="KW-1133">Transmembrane helix</keyword>
<dbReference type="PANTHER" id="PTHR11802:SF113">
    <property type="entry name" value="SERINE CARBOXYPEPTIDASE CTSA-4.1"/>
    <property type="match status" value="1"/>
</dbReference>
<evidence type="ECO:0000313" key="8">
    <source>
        <dbReference type="EMBL" id="KAJ7092314.1"/>
    </source>
</evidence>
<accession>A0AAD6UBH2</accession>
<dbReference type="EMBL" id="JARJCN010000018">
    <property type="protein sequence ID" value="KAJ7092314.1"/>
    <property type="molecule type" value="Genomic_DNA"/>
</dbReference>
<dbReference type="Gene3D" id="1.10.287.410">
    <property type="match status" value="1"/>
</dbReference>
<evidence type="ECO:0000256" key="2">
    <source>
        <dbReference type="ARBA" id="ARBA00012446"/>
    </source>
</evidence>
<keyword evidence="6" id="KW-0325">Glycoprotein</keyword>
<dbReference type="InterPro" id="IPR001563">
    <property type="entry name" value="Peptidase_S10"/>
</dbReference>
<organism evidence="8 9">
    <name type="scientific">Mycena belliarum</name>
    <dbReference type="NCBI Taxonomy" id="1033014"/>
    <lineage>
        <taxon>Eukaryota</taxon>
        <taxon>Fungi</taxon>
        <taxon>Dikarya</taxon>
        <taxon>Basidiomycota</taxon>
        <taxon>Agaricomycotina</taxon>
        <taxon>Agaricomycetes</taxon>
        <taxon>Agaricomycetidae</taxon>
        <taxon>Agaricales</taxon>
        <taxon>Marasmiineae</taxon>
        <taxon>Mycenaceae</taxon>
        <taxon>Mycena</taxon>
    </lineage>
</organism>
<keyword evidence="7" id="KW-0472">Membrane</keyword>
<dbReference type="SUPFAM" id="SSF53474">
    <property type="entry name" value="alpha/beta-Hydrolases"/>
    <property type="match status" value="1"/>
</dbReference>
<evidence type="ECO:0000256" key="4">
    <source>
        <dbReference type="ARBA" id="ARBA00022670"/>
    </source>
</evidence>
<evidence type="ECO:0000313" key="9">
    <source>
        <dbReference type="Proteomes" id="UP001222325"/>
    </source>
</evidence>
<keyword evidence="5" id="KW-0378">Hydrolase</keyword>